<evidence type="ECO:0000313" key="1">
    <source>
        <dbReference type="EMBL" id="RZF65691.1"/>
    </source>
</evidence>
<evidence type="ECO:0000313" key="2">
    <source>
        <dbReference type="Proteomes" id="UP000292085"/>
    </source>
</evidence>
<dbReference type="NCBIfam" id="TIGR02117">
    <property type="entry name" value="chp_urease_rgn"/>
    <property type="match status" value="1"/>
</dbReference>
<sequence length="214" mass="23606">MLRNTVAALVLLLLGYGAAGLIGGAIPTNTGWREPAEGVRIQVSSNGVHTGLIVPVVAAGVDWRDLIRPEDLSDPRYAEYPAIAIGWGERAFYLETPTWADVKPLTVLTAALGSDRTVMHVDHLPWPAPNADSRAITLRPEEYRRLAAFVRASFAKRGWHRTGYFKNDAFYAAQGRYSALQTCNAWTGDALRYAGVRIGAWTPFAMTVMQWFKT</sequence>
<dbReference type="InterPro" id="IPR011727">
    <property type="entry name" value="CHP02117"/>
</dbReference>
<comment type="caution">
    <text evidence="1">The sequence shown here is derived from an EMBL/GenBank/DDBJ whole genome shotgun (WGS) entry which is preliminary data.</text>
</comment>
<protein>
    <submittedName>
        <fullName evidence="1">TIGR02117 family protein</fullName>
    </submittedName>
</protein>
<dbReference type="OrthoDB" id="211174at2"/>
<dbReference type="Pfam" id="PF09601">
    <property type="entry name" value="DUF2459"/>
    <property type="match status" value="1"/>
</dbReference>
<dbReference type="Proteomes" id="UP000292085">
    <property type="component" value="Unassembled WGS sequence"/>
</dbReference>
<keyword evidence="2" id="KW-1185">Reference proteome</keyword>
<name>A0A4Q6Y082_9SPHN</name>
<proteinExistence type="predicted"/>
<accession>A0A4Q6Y082</accession>
<gene>
    <name evidence="1" type="ORF">EWE75_05215</name>
</gene>
<organism evidence="1 2">
    <name type="scientific">Sphingomonas populi</name>
    <dbReference type="NCBI Taxonomy" id="2484750"/>
    <lineage>
        <taxon>Bacteria</taxon>
        <taxon>Pseudomonadati</taxon>
        <taxon>Pseudomonadota</taxon>
        <taxon>Alphaproteobacteria</taxon>
        <taxon>Sphingomonadales</taxon>
        <taxon>Sphingomonadaceae</taxon>
        <taxon>Sphingomonas</taxon>
    </lineage>
</organism>
<dbReference type="EMBL" id="SGIS01000005">
    <property type="protein sequence ID" value="RZF65691.1"/>
    <property type="molecule type" value="Genomic_DNA"/>
</dbReference>
<reference evidence="1 2" key="1">
    <citation type="submission" date="2019-02" db="EMBL/GenBank/DDBJ databases">
        <authorList>
            <person name="Li Y."/>
        </authorList>
    </citation>
    <scope>NUCLEOTIDE SEQUENCE [LARGE SCALE GENOMIC DNA]</scope>
    <source>
        <strain evidence="1 2">3-7</strain>
    </source>
</reference>
<dbReference type="AlphaFoldDB" id="A0A4Q6Y082"/>